<organism evidence="2 3">
    <name type="scientific">Laetiporus sulphureus 93-53</name>
    <dbReference type="NCBI Taxonomy" id="1314785"/>
    <lineage>
        <taxon>Eukaryota</taxon>
        <taxon>Fungi</taxon>
        <taxon>Dikarya</taxon>
        <taxon>Basidiomycota</taxon>
        <taxon>Agaricomycotina</taxon>
        <taxon>Agaricomycetes</taxon>
        <taxon>Polyporales</taxon>
        <taxon>Laetiporus</taxon>
    </lineage>
</organism>
<reference evidence="2 3" key="1">
    <citation type="journal article" date="2016" name="Mol. Biol. Evol.">
        <title>Comparative Genomics of Early-Diverging Mushroom-Forming Fungi Provides Insights into the Origins of Lignocellulose Decay Capabilities.</title>
        <authorList>
            <person name="Nagy L.G."/>
            <person name="Riley R."/>
            <person name="Tritt A."/>
            <person name="Adam C."/>
            <person name="Daum C."/>
            <person name="Floudas D."/>
            <person name="Sun H."/>
            <person name="Yadav J.S."/>
            <person name="Pangilinan J."/>
            <person name="Larsson K.H."/>
            <person name="Matsuura K."/>
            <person name="Barry K."/>
            <person name="Labutti K."/>
            <person name="Kuo R."/>
            <person name="Ohm R.A."/>
            <person name="Bhattacharya S.S."/>
            <person name="Shirouzu T."/>
            <person name="Yoshinaga Y."/>
            <person name="Martin F.M."/>
            <person name="Grigoriev I.V."/>
            <person name="Hibbett D.S."/>
        </authorList>
    </citation>
    <scope>NUCLEOTIDE SEQUENCE [LARGE SCALE GENOMIC DNA]</scope>
    <source>
        <strain evidence="2 3">93-53</strain>
    </source>
</reference>
<evidence type="ECO:0000259" key="1">
    <source>
        <dbReference type="Pfam" id="PF14214"/>
    </source>
</evidence>
<feature type="domain" description="Helitron helicase-like" evidence="1">
    <location>
        <begin position="21"/>
        <end position="207"/>
    </location>
</feature>
<name>A0A165DKE1_9APHY</name>
<sequence length="396" mass="44630">MGWADSTTSHNGPESTTDYFFPFVAFNHDQIRSSSRGGYLLTERKNFSSVAELILSLNPSTLQCLIDRSTNIRHLSPQDDDERRCFELLNVLDYVAGHVDGSSAKRKQLRSEIRSLIIARNVPLFFITFSPVDVNHPLCLYYCGENIDVFSKDSRFPDYASRLWMIADNPVACARFFHFMVMTFISKILRADSDCNGLFGPTSAYYAHSLSPSEVRSRVLEDPTFRDELLAWLESCHQGDFSTGTSSDVASRMPARGYDADCDESEHRNATTVLGPRPSVSSSVEDVDAAYQQLLLDSDDVVYLSNRHHCHLQTKRFKGCKADVQSSCRARFPRETRPETVVDEETGAIRFKKTEPWLNTFNPVLSSALRCNTDITCLLSGTQCPVGARPQHRGYQ</sequence>
<dbReference type="Pfam" id="PF14214">
    <property type="entry name" value="Helitron_like_N"/>
    <property type="match status" value="1"/>
</dbReference>
<dbReference type="AlphaFoldDB" id="A0A165DKE1"/>
<evidence type="ECO:0000313" key="3">
    <source>
        <dbReference type="Proteomes" id="UP000076871"/>
    </source>
</evidence>
<dbReference type="InterPro" id="IPR025476">
    <property type="entry name" value="Helitron_helicase-like"/>
</dbReference>
<dbReference type="STRING" id="1314785.A0A165DKE1"/>
<accession>A0A165DKE1</accession>
<dbReference type="GeneID" id="63818733"/>
<dbReference type="Proteomes" id="UP000076871">
    <property type="component" value="Unassembled WGS sequence"/>
</dbReference>
<evidence type="ECO:0000313" key="2">
    <source>
        <dbReference type="EMBL" id="KZT05074.1"/>
    </source>
</evidence>
<keyword evidence="3" id="KW-1185">Reference proteome</keyword>
<proteinExistence type="predicted"/>
<dbReference type="OrthoDB" id="3254930at2759"/>
<protein>
    <recommendedName>
        <fullName evidence="1">Helitron helicase-like domain-containing protein</fullName>
    </recommendedName>
</protein>
<dbReference type="RefSeq" id="XP_040762814.1">
    <property type="nucleotide sequence ID" value="XM_040901701.1"/>
</dbReference>
<dbReference type="InParanoid" id="A0A165DKE1"/>
<gene>
    <name evidence="2" type="ORF">LAESUDRAFT_241054</name>
</gene>
<dbReference type="EMBL" id="KV427632">
    <property type="protein sequence ID" value="KZT05074.1"/>
    <property type="molecule type" value="Genomic_DNA"/>
</dbReference>